<name>F4KWA5_HALH1</name>
<gene>
    <name evidence="1" type="ordered locus">Halhy_1398</name>
</gene>
<dbReference type="HOGENOM" id="CLU_056725_0_0_10"/>
<evidence type="ECO:0000313" key="2">
    <source>
        <dbReference type="Proteomes" id="UP000008461"/>
    </source>
</evidence>
<reference evidence="1 2" key="1">
    <citation type="journal article" date="2011" name="Stand. Genomic Sci.">
        <title>Complete genome sequence of Haliscomenobacter hydrossis type strain (O).</title>
        <authorList>
            <consortium name="US DOE Joint Genome Institute (JGI-PGF)"/>
            <person name="Daligault H."/>
            <person name="Lapidus A."/>
            <person name="Zeytun A."/>
            <person name="Nolan M."/>
            <person name="Lucas S."/>
            <person name="Del Rio T.G."/>
            <person name="Tice H."/>
            <person name="Cheng J.F."/>
            <person name="Tapia R."/>
            <person name="Han C."/>
            <person name="Goodwin L."/>
            <person name="Pitluck S."/>
            <person name="Liolios K."/>
            <person name="Pagani I."/>
            <person name="Ivanova N."/>
            <person name="Huntemann M."/>
            <person name="Mavromatis K."/>
            <person name="Mikhailova N."/>
            <person name="Pati A."/>
            <person name="Chen A."/>
            <person name="Palaniappan K."/>
            <person name="Land M."/>
            <person name="Hauser L."/>
            <person name="Brambilla E.M."/>
            <person name="Rohde M."/>
            <person name="Verbarg S."/>
            <person name="Goker M."/>
            <person name="Bristow J."/>
            <person name="Eisen J.A."/>
            <person name="Markowitz V."/>
            <person name="Hugenholtz P."/>
            <person name="Kyrpides N.C."/>
            <person name="Klenk H.P."/>
            <person name="Woyke T."/>
        </authorList>
    </citation>
    <scope>NUCLEOTIDE SEQUENCE [LARGE SCALE GENOMIC DNA]</scope>
    <source>
        <strain evidence="2">ATCC 27775 / DSM 1100 / LMG 10767 / O</strain>
    </source>
</reference>
<protein>
    <submittedName>
        <fullName evidence="1">Uncharacterized protein</fullName>
    </submittedName>
</protein>
<dbReference type="RefSeq" id="WP_013763847.1">
    <property type="nucleotide sequence ID" value="NC_015510.1"/>
</dbReference>
<organism evidence="1 2">
    <name type="scientific">Haliscomenobacter hydrossis (strain ATCC 27775 / DSM 1100 / LMG 10767 / O)</name>
    <dbReference type="NCBI Taxonomy" id="760192"/>
    <lineage>
        <taxon>Bacteria</taxon>
        <taxon>Pseudomonadati</taxon>
        <taxon>Bacteroidota</taxon>
        <taxon>Saprospiria</taxon>
        <taxon>Saprospirales</taxon>
        <taxon>Haliscomenobacteraceae</taxon>
        <taxon>Haliscomenobacter</taxon>
    </lineage>
</organism>
<proteinExistence type="predicted"/>
<keyword evidence="2" id="KW-1185">Reference proteome</keyword>
<reference key="2">
    <citation type="submission" date="2011-04" db="EMBL/GenBank/DDBJ databases">
        <title>Complete sequence of chromosome of Haliscomenobacter hydrossis DSM 1100.</title>
        <authorList>
            <consortium name="US DOE Joint Genome Institute (JGI-PGF)"/>
            <person name="Lucas S."/>
            <person name="Han J."/>
            <person name="Lapidus A."/>
            <person name="Bruce D."/>
            <person name="Goodwin L."/>
            <person name="Pitluck S."/>
            <person name="Peters L."/>
            <person name="Kyrpides N."/>
            <person name="Mavromatis K."/>
            <person name="Ivanova N."/>
            <person name="Ovchinnikova G."/>
            <person name="Pagani I."/>
            <person name="Daligault H."/>
            <person name="Detter J.C."/>
            <person name="Han C."/>
            <person name="Land M."/>
            <person name="Hauser L."/>
            <person name="Markowitz V."/>
            <person name="Cheng J.-F."/>
            <person name="Hugenholtz P."/>
            <person name="Woyke T."/>
            <person name="Wu D."/>
            <person name="Verbarg S."/>
            <person name="Frueling A."/>
            <person name="Brambilla E."/>
            <person name="Klenk H.-P."/>
            <person name="Eisen J.A."/>
        </authorList>
    </citation>
    <scope>NUCLEOTIDE SEQUENCE</scope>
    <source>
        <strain>DSM 1100</strain>
    </source>
</reference>
<accession>F4KWA5</accession>
<dbReference type="KEGG" id="hhy:Halhy_1398"/>
<dbReference type="AlphaFoldDB" id="F4KWA5"/>
<dbReference type="EMBL" id="CP002691">
    <property type="protein sequence ID" value="AEE49293.1"/>
    <property type="molecule type" value="Genomic_DNA"/>
</dbReference>
<dbReference type="STRING" id="760192.Halhy_1398"/>
<dbReference type="Proteomes" id="UP000008461">
    <property type="component" value="Chromosome"/>
</dbReference>
<dbReference type="Pfam" id="PF14281">
    <property type="entry name" value="PDDEXK_4"/>
    <property type="match status" value="1"/>
</dbReference>
<sequence length="387" mass="44458">MEIKTLLARVSDIKKCYEKIAELSGEKYNVFVTLKMHADEVKLHSAFLASLLDPKGSHGQKDIFLKLFLDSLGVTEFDTSNAEVKIEEDVGKVTEDSGGRIDIVISSGSRNILIENKIYAGDQSGQLMRYYKAYENKELFYLTLYGVDASENSVGKDSGVKYQPISYVEDILDWLNQCQKESVNHPILRETIAQYINLIKLLTNQTYSNEMKKELIDIVTENKETLNGFFELLSVSESVLESILQKFVVQISEIAQDLGLKYEEKLSITKSYSNFRFYKESWQGIRILFEFGSKNTRNFYFGLVKQENSEASEDFVAKILTTFGRKYTLRASGNSGWICRADWPKYRDWNYDVYLKIQTGVEMKEILKQKIQELLEIIEIAQGNEST</sequence>
<dbReference type="InterPro" id="IPR029470">
    <property type="entry name" value="PDDEXK_4"/>
</dbReference>
<dbReference type="OrthoDB" id="6346224at2"/>
<evidence type="ECO:0000313" key="1">
    <source>
        <dbReference type="EMBL" id="AEE49293.1"/>
    </source>
</evidence>
<dbReference type="eggNOG" id="ENOG5030F26">
    <property type="taxonomic scope" value="Bacteria"/>
</dbReference>